<gene>
    <name evidence="2" type="ORF">EMPS_02697</name>
</gene>
<name>A0A9P3H5Y1_9FUNG</name>
<keyword evidence="3" id="KW-1185">Reference proteome</keyword>
<dbReference type="Proteomes" id="UP000827284">
    <property type="component" value="Unassembled WGS sequence"/>
</dbReference>
<dbReference type="Gene3D" id="3.80.10.10">
    <property type="entry name" value="Ribonuclease Inhibitor"/>
    <property type="match status" value="1"/>
</dbReference>
<dbReference type="EMBL" id="BQFW01000004">
    <property type="protein sequence ID" value="GJJ70348.1"/>
    <property type="molecule type" value="Genomic_DNA"/>
</dbReference>
<evidence type="ECO:0000313" key="3">
    <source>
        <dbReference type="Proteomes" id="UP000827284"/>
    </source>
</evidence>
<dbReference type="AlphaFoldDB" id="A0A9P3H5Y1"/>
<evidence type="ECO:0000313" key="2">
    <source>
        <dbReference type="EMBL" id="GJJ70348.1"/>
    </source>
</evidence>
<proteinExistence type="predicted"/>
<sequence>MEEQPPVVKVLAVPELVDLVQVYLTSNTDLVHLTLVSKAFALLFNPLLWQTIEIRTERQHRLFVNTPQVQDAIRRLGNDCVRVIRVRTPKSLAPLVQANTPLLQLHTLEFPWPRRLIFEDMVFRARNLQPFEEELDVLNEPYPDHFFLEREKFHRTRAEPALSMTPEATDHRPLAATRPLRSLFWLQQRRKGIWRLEFDILHLALRMIRSEVPLRQAVEDMFHLRQSQEALAESNRLLRPLFAQAASGDLAGAKSKLEADQDIEDVFFRQATVLPELVSKLRRGVKLWEKLVPEEESLLLLIEDQINRINSFLAEDDRELSKSVTSVWERAKLRCQKHVGDVESLQRKLHTQEHQPYRASATIRRLQERVERNRQLLQQDVQQQRHDIYQQYMTLLLSRERTLKYWDSDLQMMLISFHHSHQRQGQLFITPIQRSLRNHLQSEPILLFQESSENRSPSLTLSGQLLDRMQTSVAEQLIYLSNFKPEENVRPAPPLVVPDPFNEPPLLSEWPSYSDLWDYFDPVSDVDEWLVPFLTQVCPNLRSFGCIYFPFASGSLLRALSSPPLSLSLTVLSLVNANPELHVDASELLQQLIDLPPRLDSFRFGAELVFNSEASSTQGLETLFSRFSIQGLPALGLTTLMIEGSIRDYDSRIWTGILRRCSNLETLGLRSYFPGTLLRELAELFINEGACPLLRELCLSGGTLDQDAELAKFLEACSMSADNSKTGDHSDGSGRYGPIILKSRRKGVTRIQLMDAGHLGQESYRVLHRCYHKTLTHLSIHDCPGPLSYKYRPTSPLLSDSFNGGDTAVHPILETLALFTGLQTLETFPSRSFYPYPTTEVNPGTFLDAHHLIHQYDRISEETANSTVAATLMPVAFQPWQCFSTLRVLQIIIGGNLLEIPEKGGTASGNGGRETRGVPVQRLAVLQNCRKICRMLGTLTALEELYLGSDSTGEVSALYQAAHDEVYEGKPPQSPSNEQPWTSLPRRTPTGSTEASTLPGLRAIPHLVRETAIYYGLQMDKSLKQDAQSNCLLMSLESGLDEMAELQALRVLDISFMDHEIGLPELQWMMEHWTSLKSVPGLMRDDWTDELDDWLRINAPHVRYY</sequence>
<evidence type="ECO:0000256" key="1">
    <source>
        <dbReference type="SAM" id="MobiDB-lite"/>
    </source>
</evidence>
<comment type="caution">
    <text evidence="2">The sequence shown here is derived from an EMBL/GenBank/DDBJ whole genome shotgun (WGS) entry which is preliminary data.</text>
</comment>
<protein>
    <submittedName>
        <fullName evidence="2">Uncharacterized protein</fullName>
    </submittedName>
</protein>
<reference evidence="2" key="2">
    <citation type="journal article" date="2022" name="Microbiol. Resour. Announc.">
        <title>Whole-Genome Sequence of Entomortierella parvispora E1425, a Mucoromycotan Fungus Associated with Burkholderiaceae-Related Endosymbiotic Bacteria.</title>
        <authorList>
            <person name="Herlambang A."/>
            <person name="Guo Y."/>
            <person name="Takashima Y."/>
            <person name="Narisawa K."/>
            <person name="Ohta H."/>
            <person name="Nishizawa T."/>
        </authorList>
    </citation>
    <scope>NUCLEOTIDE SEQUENCE</scope>
    <source>
        <strain evidence="2">E1425</strain>
    </source>
</reference>
<reference evidence="2" key="1">
    <citation type="submission" date="2021-11" db="EMBL/GenBank/DDBJ databases">
        <authorList>
            <person name="Herlambang A."/>
            <person name="Guo Y."/>
            <person name="Takashima Y."/>
            <person name="Nishizawa T."/>
        </authorList>
    </citation>
    <scope>NUCLEOTIDE SEQUENCE</scope>
    <source>
        <strain evidence="2">E1425</strain>
    </source>
</reference>
<dbReference type="OrthoDB" id="2419731at2759"/>
<accession>A0A9P3H5Y1</accession>
<feature type="region of interest" description="Disordered" evidence="1">
    <location>
        <begin position="967"/>
        <end position="997"/>
    </location>
</feature>
<dbReference type="InterPro" id="IPR032675">
    <property type="entry name" value="LRR_dom_sf"/>
</dbReference>
<organism evidence="2 3">
    <name type="scientific">Entomortierella parvispora</name>
    <dbReference type="NCBI Taxonomy" id="205924"/>
    <lineage>
        <taxon>Eukaryota</taxon>
        <taxon>Fungi</taxon>
        <taxon>Fungi incertae sedis</taxon>
        <taxon>Mucoromycota</taxon>
        <taxon>Mortierellomycotina</taxon>
        <taxon>Mortierellomycetes</taxon>
        <taxon>Mortierellales</taxon>
        <taxon>Mortierellaceae</taxon>
        <taxon>Entomortierella</taxon>
    </lineage>
</organism>
<dbReference type="SUPFAM" id="SSF52047">
    <property type="entry name" value="RNI-like"/>
    <property type="match status" value="1"/>
</dbReference>